<dbReference type="Proteomes" id="UP001151699">
    <property type="component" value="Chromosome A"/>
</dbReference>
<feature type="signal peptide" evidence="1">
    <location>
        <begin position="1"/>
        <end position="19"/>
    </location>
</feature>
<reference evidence="2" key="1">
    <citation type="submission" date="2022-07" db="EMBL/GenBank/DDBJ databases">
        <authorList>
            <person name="Trinca V."/>
            <person name="Uliana J.V.C."/>
            <person name="Torres T.T."/>
            <person name="Ward R.J."/>
            <person name="Monesi N."/>
        </authorList>
    </citation>
    <scope>NUCLEOTIDE SEQUENCE</scope>
    <source>
        <strain evidence="2">HSMRA1968</strain>
        <tissue evidence="2">Whole embryos</tissue>
    </source>
</reference>
<keyword evidence="1" id="KW-0732">Signal</keyword>
<gene>
    <name evidence="2" type="ORF">Bhyg_03595</name>
</gene>
<comment type="caution">
    <text evidence="2">The sequence shown here is derived from an EMBL/GenBank/DDBJ whole genome shotgun (WGS) entry which is preliminary data.</text>
</comment>
<name>A0A9Q0S7M6_9DIPT</name>
<dbReference type="EMBL" id="WJQU01000001">
    <property type="protein sequence ID" value="KAJ6648367.1"/>
    <property type="molecule type" value="Genomic_DNA"/>
</dbReference>
<accession>A0A9Q0S7M6</accession>
<evidence type="ECO:0000313" key="2">
    <source>
        <dbReference type="EMBL" id="KAJ6648367.1"/>
    </source>
</evidence>
<sequence length="158" mass="17979">MQKLYLLIVAFCCVQLCYGAAISNEDNDTTLGMTDEDINTMCNQLSNLPESTTGFADFFVTFFWLGNNRLSKEQWTDLFNKTDDPAEIEREIRAKLPAKEAEEVLKIVRKFSTAKDVMQGVTELWTFGITGLVARSAEDYESKIIERLEEREKNDGGK</sequence>
<dbReference type="AlphaFoldDB" id="A0A9Q0S7M6"/>
<feature type="chain" id="PRO_5040416050" evidence="1">
    <location>
        <begin position="20"/>
        <end position="158"/>
    </location>
</feature>
<evidence type="ECO:0000313" key="3">
    <source>
        <dbReference type="Proteomes" id="UP001151699"/>
    </source>
</evidence>
<protein>
    <submittedName>
        <fullName evidence="2">Uncharacterized protein</fullName>
    </submittedName>
</protein>
<evidence type="ECO:0000256" key="1">
    <source>
        <dbReference type="SAM" id="SignalP"/>
    </source>
</evidence>
<organism evidence="2 3">
    <name type="scientific">Pseudolycoriella hygida</name>
    <dbReference type="NCBI Taxonomy" id="35572"/>
    <lineage>
        <taxon>Eukaryota</taxon>
        <taxon>Metazoa</taxon>
        <taxon>Ecdysozoa</taxon>
        <taxon>Arthropoda</taxon>
        <taxon>Hexapoda</taxon>
        <taxon>Insecta</taxon>
        <taxon>Pterygota</taxon>
        <taxon>Neoptera</taxon>
        <taxon>Endopterygota</taxon>
        <taxon>Diptera</taxon>
        <taxon>Nematocera</taxon>
        <taxon>Sciaroidea</taxon>
        <taxon>Sciaridae</taxon>
        <taxon>Pseudolycoriella</taxon>
    </lineage>
</organism>
<proteinExistence type="predicted"/>
<keyword evidence="3" id="KW-1185">Reference proteome</keyword>